<feature type="region of interest" description="Disordered" evidence="4">
    <location>
        <begin position="1"/>
        <end position="20"/>
    </location>
</feature>
<evidence type="ECO:0000313" key="7">
    <source>
        <dbReference type="Proteomes" id="UP001327225"/>
    </source>
</evidence>
<evidence type="ECO:0000256" key="3">
    <source>
        <dbReference type="RuleBase" id="RU362026"/>
    </source>
</evidence>
<feature type="domain" description="DNA methylase N-4/N-6" evidence="5">
    <location>
        <begin position="25"/>
        <end position="78"/>
    </location>
</feature>
<proteinExistence type="inferred from homology"/>
<evidence type="ECO:0000256" key="2">
    <source>
        <dbReference type="ARBA" id="ARBA00022679"/>
    </source>
</evidence>
<accession>A0ABZ0ZLS0</accession>
<dbReference type="Proteomes" id="UP001327225">
    <property type="component" value="Chromosome"/>
</dbReference>
<reference evidence="7" key="1">
    <citation type="submission" date="2023-12" db="EMBL/GenBank/DDBJ databases">
        <title>Novel species in genus Nocardioides.</title>
        <authorList>
            <person name="Zhou H."/>
        </authorList>
    </citation>
    <scope>NUCLEOTIDE SEQUENCE [LARGE SCALE GENOMIC DNA]</scope>
    <source>
        <strain evidence="7">HM61</strain>
    </source>
</reference>
<dbReference type="CDD" id="cd02440">
    <property type="entry name" value="AdoMet_MTases"/>
    <property type="match status" value="1"/>
</dbReference>
<protein>
    <recommendedName>
        <fullName evidence="3">Methyltransferase</fullName>
        <ecNumber evidence="3">2.1.1.-</ecNumber>
    </recommendedName>
</protein>
<dbReference type="Gene3D" id="3.40.50.150">
    <property type="entry name" value="Vaccinia Virus protein VP39"/>
    <property type="match status" value="2"/>
</dbReference>
<dbReference type="Pfam" id="PF01555">
    <property type="entry name" value="N6_N4_Mtase"/>
    <property type="match status" value="1"/>
</dbReference>
<keyword evidence="2" id="KW-0808">Transferase</keyword>
<dbReference type="InterPro" id="IPR002941">
    <property type="entry name" value="DNA_methylase_N4/N6"/>
</dbReference>
<sequence length="217" mass="23878">MERTLELSANDLRAERPGSATEDVHFPEALARFVIEAHTAPGAVVLDPFAGYGTTLVVSEQLGRQPVGVELLADRVALIRQRVRPETRVIQGDARQLDDFGVGAVDLCLTSPPYMSAIEHPQNPLTAYSSLDGHYPTYLEELVKVFLAVDRCLRPGGVLVINAANIWTGGVVTPLAWDLTHGLQQHLTFCGETYLRWDRPPEFTSGDYCLTFRSTTS</sequence>
<dbReference type="EC" id="2.1.1.-" evidence="3"/>
<dbReference type="PRINTS" id="PR00508">
    <property type="entry name" value="S21N4MTFRASE"/>
</dbReference>
<dbReference type="InterPro" id="IPR029063">
    <property type="entry name" value="SAM-dependent_MTases_sf"/>
</dbReference>
<comment type="similarity">
    <text evidence="3">Belongs to the N(4)/N(6)-methyltransferase family.</text>
</comment>
<dbReference type="InterPro" id="IPR001091">
    <property type="entry name" value="RM_Methyltransferase"/>
</dbReference>
<evidence type="ECO:0000256" key="4">
    <source>
        <dbReference type="SAM" id="MobiDB-lite"/>
    </source>
</evidence>
<name>A0ABZ0ZLS0_9ACTN</name>
<dbReference type="EMBL" id="CP141059">
    <property type="protein sequence ID" value="WQQ24719.1"/>
    <property type="molecule type" value="Genomic_DNA"/>
</dbReference>
<dbReference type="GO" id="GO:0032259">
    <property type="term" value="P:methylation"/>
    <property type="evidence" value="ECO:0007669"/>
    <property type="project" value="UniProtKB-KW"/>
</dbReference>
<evidence type="ECO:0000259" key="5">
    <source>
        <dbReference type="Pfam" id="PF01555"/>
    </source>
</evidence>
<dbReference type="RefSeq" id="WP_322936358.1">
    <property type="nucleotide sequence ID" value="NZ_CP141059.1"/>
</dbReference>
<gene>
    <name evidence="6" type="ORF">SHK19_12155</name>
</gene>
<dbReference type="GO" id="GO:0008168">
    <property type="term" value="F:methyltransferase activity"/>
    <property type="evidence" value="ECO:0007669"/>
    <property type="project" value="UniProtKB-KW"/>
</dbReference>
<dbReference type="SUPFAM" id="SSF53335">
    <property type="entry name" value="S-adenosyl-L-methionine-dependent methyltransferases"/>
    <property type="match status" value="1"/>
</dbReference>
<evidence type="ECO:0000313" key="6">
    <source>
        <dbReference type="EMBL" id="WQQ24719.1"/>
    </source>
</evidence>
<keyword evidence="1 6" id="KW-0489">Methyltransferase</keyword>
<organism evidence="6 7">
    <name type="scientific">Nocardioides bizhenqiangii</name>
    <dbReference type="NCBI Taxonomy" id="3095076"/>
    <lineage>
        <taxon>Bacteria</taxon>
        <taxon>Bacillati</taxon>
        <taxon>Actinomycetota</taxon>
        <taxon>Actinomycetes</taxon>
        <taxon>Propionibacteriales</taxon>
        <taxon>Nocardioidaceae</taxon>
        <taxon>Nocardioides</taxon>
    </lineage>
</organism>
<evidence type="ECO:0000256" key="1">
    <source>
        <dbReference type="ARBA" id="ARBA00022603"/>
    </source>
</evidence>
<keyword evidence="7" id="KW-1185">Reference proteome</keyword>